<reference evidence="1 2" key="1">
    <citation type="journal article" date="2023" name="Sci. Data">
        <title>Genome assembly of the Korean intertidal mud-creeper Batillaria attramentaria.</title>
        <authorList>
            <person name="Patra A.K."/>
            <person name="Ho P.T."/>
            <person name="Jun S."/>
            <person name="Lee S.J."/>
            <person name="Kim Y."/>
            <person name="Won Y.J."/>
        </authorList>
    </citation>
    <scope>NUCLEOTIDE SEQUENCE [LARGE SCALE GENOMIC DNA]</scope>
    <source>
        <strain evidence="1">Wonlab-2016</strain>
    </source>
</reference>
<evidence type="ECO:0000313" key="2">
    <source>
        <dbReference type="Proteomes" id="UP001519460"/>
    </source>
</evidence>
<proteinExistence type="predicted"/>
<dbReference type="AlphaFoldDB" id="A0ABD0L800"/>
<dbReference type="Proteomes" id="UP001519460">
    <property type="component" value="Unassembled WGS sequence"/>
</dbReference>
<evidence type="ECO:0000313" key="1">
    <source>
        <dbReference type="EMBL" id="KAK7495295.1"/>
    </source>
</evidence>
<protein>
    <submittedName>
        <fullName evidence="1">Uncharacterized protein</fullName>
    </submittedName>
</protein>
<sequence>MPLFLQHSLPPISCSSINPLSIRGQVSFYSGQIQKSAPILGVHSCLACRSFQGTPLARPEFCIVRSIIIVGPAGRDEEVIQSSHNAALRRSVYSRPPLFLSTTGTQVALCSGRAL</sequence>
<comment type="caution">
    <text evidence="1">The sequence shown here is derived from an EMBL/GenBank/DDBJ whole genome shotgun (WGS) entry which is preliminary data.</text>
</comment>
<dbReference type="EMBL" id="JACVVK020000076">
    <property type="protein sequence ID" value="KAK7495295.1"/>
    <property type="molecule type" value="Genomic_DNA"/>
</dbReference>
<gene>
    <name evidence="1" type="ORF">BaRGS_00013477</name>
</gene>
<name>A0ABD0L800_9CAEN</name>
<organism evidence="1 2">
    <name type="scientific">Batillaria attramentaria</name>
    <dbReference type="NCBI Taxonomy" id="370345"/>
    <lineage>
        <taxon>Eukaryota</taxon>
        <taxon>Metazoa</taxon>
        <taxon>Spiralia</taxon>
        <taxon>Lophotrochozoa</taxon>
        <taxon>Mollusca</taxon>
        <taxon>Gastropoda</taxon>
        <taxon>Caenogastropoda</taxon>
        <taxon>Sorbeoconcha</taxon>
        <taxon>Cerithioidea</taxon>
        <taxon>Batillariidae</taxon>
        <taxon>Batillaria</taxon>
    </lineage>
</organism>
<accession>A0ABD0L800</accession>
<keyword evidence="2" id="KW-1185">Reference proteome</keyword>